<evidence type="ECO:0000313" key="3">
    <source>
        <dbReference type="Proteomes" id="UP001205748"/>
    </source>
</evidence>
<proteinExistence type="predicted"/>
<dbReference type="EMBL" id="JANKAS010000001">
    <property type="protein sequence ID" value="MCR1897542.1"/>
    <property type="molecule type" value="Genomic_DNA"/>
</dbReference>
<sequence length="180" mass="20267">MNVVAIVGSISEKSQNKKLANFMKKHYQDKLSIDVLYLNDIPMYNEDNELDPPKEVVDIKEKIKKSEGIIIVTPEYNHSIPGVLKNALDWFSRVDRVMAHKPTMIVGASYGALGTVKAQMHLRQILNSGGIATLTLPENEVFIGSIQDKMDDQGNLTHKPTLEFLDSVVDNFIKWSEKVK</sequence>
<reference evidence="2" key="1">
    <citation type="submission" date="2022-07" db="EMBL/GenBank/DDBJ databases">
        <title>Enhanced cultured diversity of the mouse gut microbiota enables custom-made synthetic communities.</title>
        <authorList>
            <person name="Afrizal A."/>
        </authorList>
    </citation>
    <scope>NUCLEOTIDE SEQUENCE</scope>
    <source>
        <strain evidence="2">DSM 28593</strain>
    </source>
</reference>
<dbReference type="Gene3D" id="3.40.50.360">
    <property type="match status" value="1"/>
</dbReference>
<feature type="domain" description="NADPH-dependent FMN reductase-like" evidence="1">
    <location>
        <begin position="1"/>
        <end position="145"/>
    </location>
</feature>
<dbReference type="Pfam" id="PF03358">
    <property type="entry name" value="FMN_red"/>
    <property type="match status" value="1"/>
</dbReference>
<organism evidence="2 3">
    <name type="scientific">Irregularibacter muris</name>
    <dbReference type="NCBI Taxonomy" id="1796619"/>
    <lineage>
        <taxon>Bacteria</taxon>
        <taxon>Bacillati</taxon>
        <taxon>Bacillota</taxon>
        <taxon>Clostridia</taxon>
        <taxon>Eubacteriales</taxon>
        <taxon>Eubacteriaceae</taxon>
        <taxon>Irregularibacter</taxon>
    </lineage>
</organism>
<dbReference type="RefSeq" id="WP_257528945.1">
    <property type="nucleotide sequence ID" value="NZ_JANKAS010000001.1"/>
</dbReference>
<protein>
    <submittedName>
        <fullName evidence="2">NAD(P)H-dependent oxidoreductase</fullName>
    </submittedName>
</protein>
<dbReference type="AlphaFoldDB" id="A0AAE3KZ24"/>
<dbReference type="InterPro" id="IPR050712">
    <property type="entry name" value="NAD(P)H-dep_reductase"/>
</dbReference>
<dbReference type="SUPFAM" id="SSF52218">
    <property type="entry name" value="Flavoproteins"/>
    <property type="match status" value="1"/>
</dbReference>
<dbReference type="InterPro" id="IPR005025">
    <property type="entry name" value="FMN_Rdtase-like_dom"/>
</dbReference>
<dbReference type="GO" id="GO:0010181">
    <property type="term" value="F:FMN binding"/>
    <property type="evidence" value="ECO:0007669"/>
    <property type="project" value="TreeGrafter"/>
</dbReference>
<evidence type="ECO:0000313" key="2">
    <source>
        <dbReference type="EMBL" id="MCR1897542.1"/>
    </source>
</evidence>
<dbReference type="PANTHER" id="PTHR30543:SF21">
    <property type="entry name" value="NAD(P)H-DEPENDENT FMN REDUCTASE LOT6"/>
    <property type="match status" value="1"/>
</dbReference>
<accession>A0AAE3KZ24</accession>
<dbReference type="GO" id="GO:0005829">
    <property type="term" value="C:cytosol"/>
    <property type="evidence" value="ECO:0007669"/>
    <property type="project" value="TreeGrafter"/>
</dbReference>
<comment type="caution">
    <text evidence="2">The sequence shown here is derived from an EMBL/GenBank/DDBJ whole genome shotgun (WGS) entry which is preliminary data.</text>
</comment>
<gene>
    <name evidence="2" type="ORF">NSA47_00870</name>
</gene>
<name>A0AAE3KZ24_9FIRM</name>
<keyword evidence="3" id="KW-1185">Reference proteome</keyword>
<evidence type="ECO:0000259" key="1">
    <source>
        <dbReference type="Pfam" id="PF03358"/>
    </source>
</evidence>
<dbReference type="GO" id="GO:0016491">
    <property type="term" value="F:oxidoreductase activity"/>
    <property type="evidence" value="ECO:0007669"/>
    <property type="project" value="InterPro"/>
</dbReference>
<dbReference type="Proteomes" id="UP001205748">
    <property type="component" value="Unassembled WGS sequence"/>
</dbReference>
<dbReference type="InterPro" id="IPR029039">
    <property type="entry name" value="Flavoprotein-like_sf"/>
</dbReference>
<dbReference type="PANTHER" id="PTHR30543">
    <property type="entry name" value="CHROMATE REDUCTASE"/>
    <property type="match status" value="1"/>
</dbReference>